<reference evidence="2 3" key="1">
    <citation type="submission" date="2016-10" db="EMBL/GenBank/DDBJ databases">
        <authorList>
            <person name="de Groot N.N."/>
        </authorList>
    </citation>
    <scope>NUCLEOTIDE SEQUENCE [LARGE SCALE GENOMIC DNA]</scope>
    <source>
        <strain evidence="2 3">CGMCC 1.7659</strain>
    </source>
</reference>
<dbReference type="SUPFAM" id="SSF55729">
    <property type="entry name" value="Acyl-CoA N-acyltransferases (Nat)"/>
    <property type="match status" value="1"/>
</dbReference>
<evidence type="ECO:0000259" key="1">
    <source>
        <dbReference type="PROSITE" id="PS51186"/>
    </source>
</evidence>
<dbReference type="GO" id="GO:0016747">
    <property type="term" value="F:acyltransferase activity, transferring groups other than amino-acyl groups"/>
    <property type="evidence" value="ECO:0007669"/>
    <property type="project" value="InterPro"/>
</dbReference>
<keyword evidence="2" id="KW-0808">Transferase</keyword>
<dbReference type="InterPro" id="IPR051531">
    <property type="entry name" value="N-acetyltransferase"/>
</dbReference>
<protein>
    <submittedName>
        <fullName evidence="2">Protein N-acetyltransferase, RimJ/RimL family</fullName>
    </submittedName>
</protein>
<dbReference type="Proteomes" id="UP000198575">
    <property type="component" value="Unassembled WGS sequence"/>
</dbReference>
<dbReference type="Gene3D" id="3.40.630.30">
    <property type="match status" value="1"/>
</dbReference>
<dbReference type="InterPro" id="IPR000182">
    <property type="entry name" value="GNAT_dom"/>
</dbReference>
<gene>
    <name evidence="2" type="ORF">SAMN05216289_11225</name>
</gene>
<dbReference type="PANTHER" id="PTHR43792:SF1">
    <property type="entry name" value="N-ACETYLTRANSFERASE DOMAIN-CONTAINING PROTEIN"/>
    <property type="match status" value="1"/>
</dbReference>
<organism evidence="2 3">
    <name type="scientific">Dokdonella immobilis</name>
    <dbReference type="NCBI Taxonomy" id="578942"/>
    <lineage>
        <taxon>Bacteria</taxon>
        <taxon>Pseudomonadati</taxon>
        <taxon>Pseudomonadota</taxon>
        <taxon>Gammaproteobacteria</taxon>
        <taxon>Lysobacterales</taxon>
        <taxon>Rhodanobacteraceae</taxon>
        <taxon>Dokdonella</taxon>
    </lineage>
</organism>
<accession>A0A1I4XV28</accession>
<dbReference type="PROSITE" id="PS51186">
    <property type="entry name" value="GNAT"/>
    <property type="match status" value="1"/>
</dbReference>
<dbReference type="PANTHER" id="PTHR43792">
    <property type="entry name" value="GNAT FAMILY, PUTATIVE (AFU_ORTHOLOGUE AFUA_3G00765)-RELATED-RELATED"/>
    <property type="match status" value="1"/>
</dbReference>
<dbReference type="InterPro" id="IPR016181">
    <property type="entry name" value="Acyl_CoA_acyltransferase"/>
</dbReference>
<dbReference type="AlphaFoldDB" id="A0A1I4XV28"/>
<dbReference type="EMBL" id="FOVF01000012">
    <property type="protein sequence ID" value="SFN29243.1"/>
    <property type="molecule type" value="Genomic_DNA"/>
</dbReference>
<evidence type="ECO:0000313" key="3">
    <source>
        <dbReference type="Proteomes" id="UP000198575"/>
    </source>
</evidence>
<keyword evidence="3" id="KW-1185">Reference proteome</keyword>
<evidence type="ECO:0000313" key="2">
    <source>
        <dbReference type="EMBL" id="SFN29243.1"/>
    </source>
</evidence>
<dbReference type="STRING" id="578942.SAMN05216289_11225"/>
<sequence>MNLSTAQAIVSPMPMQTERLQLRLLNLDDAEFMLELLNDADFLSQIGDRGVRTAEDARRYLETGPMASYAQFGFGMWAVETLDGGHRAGICGLIRRAGLDAVDIGYAFLPAWRGRGYALEAAEAVMRLARGFFSLPRVVAITAPHNVASAALLGKLGFRFEQMVRMGEEADEVRLFSWMA</sequence>
<name>A0A1I4XV28_9GAMM</name>
<proteinExistence type="predicted"/>
<feature type="domain" description="N-acetyltransferase" evidence="1">
    <location>
        <begin position="20"/>
        <end position="180"/>
    </location>
</feature>
<dbReference type="Pfam" id="PF13302">
    <property type="entry name" value="Acetyltransf_3"/>
    <property type="match status" value="1"/>
</dbReference>
<dbReference type="RefSeq" id="WP_245778878.1">
    <property type="nucleotide sequence ID" value="NZ_FOVF01000012.1"/>
</dbReference>